<sequence>MDTGPTLKEQQLAWAVAWQDHGDREALARLCQSVEAFVAQQAGKRAFDQDMRKELLAEYRLAVVEAAGQFDRERSEGFVSLCRYLMLNRSKQVYRHRSSPATVPEKVWAPAGRVAIVGQDDEQTVDLVAPEPYAESTPGLDLVKRVADDAGLTAREWRAFQRHFRGESQMELAEIWGCTQAYVYQNEQSAFRKIRAALQARGLELEDLRLCRILCLTRCVRPLGSGLRT</sequence>
<dbReference type="SUPFAM" id="SSF88946">
    <property type="entry name" value="Sigma2 domain of RNA polymerase sigma factors"/>
    <property type="match status" value="1"/>
</dbReference>
<proteinExistence type="predicted"/>
<gene>
    <name evidence="1" type="ORF">RGD00_22045</name>
</gene>
<keyword evidence="2" id="KW-1185">Reference proteome</keyword>
<comment type="caution">
    <text evidence="1">The sequence shown here is derived from an EMBL/GenBank/DDBJ whole genome shotgun (WGS) entry which is preliminary data.</text>
</comment>
<evidence type="ECO:0000313" key="2">
    <source>
        <dbReference type="Proteomes" id="UP001247754"/>
    </source>
</evidence>
<dbReference type="RefSeq" id="WP_310459397.1">
    <property type="nucleotide sequence ID" value="NZ_JAVKPH010000060.1"/>
</dbReference>
<dbReference type="InterPro" id="IPR013324">
    <property type="entry name" value="RNA_pol_sigma_r3/r4-like"/>
</dbReference>
<name>A0ABU1FEG9_9RHOB</name>
<dbReference type="EMBL" id="JAVKPH010000060">
    <property type="protein sequence ID" value="MDR5655293.1"/>
    <property type="molecule type" value="Genomic_DNA"/>
</dbReference>
<dbReference type="Proteomes" id="UP001247754">
    <property type="component" value="Unassembled WGS sequence"/>
</dbReference>
<evidence type="ECO:0000313" key="1">
    <source>
        <dbReference type="EMBL" id="MDR5655293.1"/>
    </source>
</evidence>
<organism evidence="1 2">
    <name type="scientific">Ruixingdingia sedimenti</name>
    <dbReference type="NCBI Taxonomy" id="3073604"/>
    <lineage>
        <taxon>Bacteria</taxon>
        <taxon>Pseudomonadati</taxon>
        <taxon>Pseudomonadota</taxon>
        <taxon>Alphaproteobacteria</taxon>
        <taxon>Rhodobacterales</taxon>
        <taxon>Paracoccaceae</taxon>
        <taxon>Ruixingdingia</taxon>
    </lineage>
</organism>
<protein>
    <recommendedName>
        <fullName evidence="3">Sigma-70 family RNA polymerase sigma factor</fullName>
    </recommendedName>
</protein>
<evidence type="ECO:0008006" key="3">
    <source>
        <dbReference type="Google" id="ProtNLM"/>
    </source>
</evidence>
<dbReference type="SUPFAM" id="SSF88659">
    <property type="entry name" value="Sigma3 and sigma4 domains of RNA polymerase sigma factors"/>
    <property type="match status" value="1"/>
</dbReference>
<dbReference type="InterPro" id="IPR013325">
    <property type="entry name" value="RNA_pol_sigma_r2"/>
</dbReference>
<reference evidence="1 2" key="1">
    <citation type="submission" date="2023-09" db="EMBL/GenBank/DDBJ databases">
        <title>Xinfangfangia sedmenti sp. nov., isolated the sedment.</title>
        <authorList>
            <person name="Xu L."/>
        </authorList>
    </citation>
    <scope>NUCLEOTIDE SEQUENCE [LARGE SCALE GENOMIC DNA]</scope>
    <source>
        <strain evidence="1 2">LG-4</strain>
    </source>
</reference>
<accession>A0ABU1FEG9</accession>